<feature type="transmembrane region" description="Helical" evidence="11">
    <location>
        <begin position="242"/>
        <end position="260"/>
    </location>
</feature>
<dbReference type="GO" id="GO:0005794">
    <property type="term" value="C:Golgi apparatus"/>
    <property type="evidence" value="ECO:0007669"/>
    <property type="project" value="TreeGrafter"/>
</dbReference>
<feature type="region of interest" description="Disordered" evidence="12">
    <location>
        <begin position="279"/>
        <end position="302"/>
    </location>
</feature>
<evidence type="ECO:0000256" key="12">
    <source>
        <dbReference type="SAM" id="MobiDB-lite"/>
    </source>
</evidence>
<dbReference type="InterPro" id="IPR058731">
    <property type="entry name" value="Znf-B_box_ZFPL1-like"/>
</dbReference>
<keyword evidence="9 11" id="KW-0472">Membrane</keyword>
<dbReference type="SUPFAM" id="SSF57850">
    <property type="entry name" value="RING/U-box"/>
    <property type="match status" value="1"/>
</dbReference>
<evidence type="ECO:0000256" key="2">
    <source>
        <dbReference type="ARBA" id="ARBA00005561"/>
    </source>
</evidence>
<protein>
    <recommendedName>
        <fullName evidence="3 11">Zinc finger protein-like 1 homolog</fullName>
    </recommendedName>
</protein>
<reference evidence="15" key="1">
    <citation type="submission" date="2022-11" db="UniProtKB">
        <authorList>
            <consortium name="WormBaseParasite"/>
        </authorList>
    </citation>
    <scope>IDENTIFICATION</scope>
</reference>
<evidence type="ECO:0000259" key="13">
    <source>
        <dbReference type="PROSITE" id="PS50089"/>
    </source>
</evidence>
<evidence type="ECO:0000256" key="8">
    <source>
        <dbReference type="ARBA" id="ARBA00022989"/>
    </source>
</evidence>
<dbReference type="GO" id="GO:0016020">
    <property type="term" value="C:membrane"/>
    <property type="evidence" value="ECO:0007669"/>
    <property type="project" value="UniProtKB-SubCell"/>
</dbReference>
<dbReference type="GO" id="GO:0008270">
    <property type="term" value="F:zinc ion binding"/>
    <property type="evidence" value="ECO:0007669"/>
    <property type="project" value="UniProtKB-UniRule"/>
</dbReference>
<evidence type="ECO:0000256" key="9">
    <source>
        <dbReference type="ARBA" id="ARBA00023136"/>
    </source>
</evidence>
<dbReference type="InterPro" id="IPR039043">
    <property type="entry name" value="ZFPL1"/>
</dbReference>
<dbReference type="AlphaFoldDB" id="A0A914KU73"/>
<dbReference type="Proteomes" id="UP000887563">
    <property type="component" value="Unplaced"/>
</dbReference>
<evidence type="ECO:0000256" key="11">
    <source>
        <dbReference type="RuleBase" id="RU369078"/>
    </source>
</evidence>
<dbReference type="InterPro" id="IPR001841">
    <property type="entry name" value="Znf_RING"/>
</dbReference>
<evidence type="ECO:0000256" key="4">
    <source>
        <dbReference type="ARBA" id="ARBA00022692"/>
    </source>
</evidence>
<keyword evidence="7 11" id="KW-0862">Zinc</keyword>
<dbReference type="InterPro" id="IPR058730">
    <property type="entry name" value="U-box_ZFPL1-like"/>
</dbReference>
<evidence type="ECO:0000256" key="3">
    <source>
        <dbReference type="ARBA" id="ARBA00013701"/>
    </source>
</evidence>
<keyword evidence="14" id="KW-1185">Reference proteome</keyword>
<keyword evidence="6 10" id="KW-0863">Zinc-finger</keyword>
<evidence type="ECO:0000256" key="6">
    <source>
        <dbReference type="ARBA" id="ARBA00022771"/>
    </source>
</evidence>
<organism evidence="14 15">
    <name type="scientific">Meloidogyne incognita</name>
    <name type="common">Southern root-knot nematode worm</name>
    <name type="synonym">Oxyuris incognita</name>
    <dbReference type="NCBI Taxonomy" id="6306"/>
    <lineage>
        <taxon>Eukaryota</taxon>
        <taxon>Metazoa</taxon>
        <taxon>Ecdysozoa</taxon>
        <taxon>Nematoda</taxon>
        <taxon>Chromadorea</taxon>
        <taxon>Rhabditida</taxon>
        <taxon>Tylenchina</taxon>
        <taxon>Tylenchomorpha</taxon>
        <taxon>Tylenchoidea</taxon>
        <taxon>Meloidogynidae</taxon>
        <taxon>Meloidogyninae</taxon>
        <taxon>Meloidogyne</taxon>
        <taxon>Meloidogyne incognita group</taxon>
    </lineage>
</organism>
<evidence type="ECO:0000256" key="5">
    <source>
        <dbReference type="ARBA" id="ARBA00022723"/>
    </source>
</evidence>
<evidence type="ECO:0000256" key="7">
    <source>
        <dbReference type="ARBA" id="ARBA00022833"/>
    </source>
</evidence>
<dbReference type="SMART" id="SM00184">
    <property type="entry name" value="RING"/>
    <property type="match status" value="1"/>
</dbReference>
<dbReference type="PANTHER" id="PTHR12981">
    <property type="entry name" value="ZINC FINGER PROTEIN-LIKE 1"/>
    <property type="match status" value="1"/>
</dbReference>
<evidence type="ECO:0000313" key="15">
    <source>
        <dbReference type="WBParaSite" id="Minc3s00118g05100"/>
    </source>
</evidence>
<dbReference type="CDD" id="cd16487">
    <property type="entry name" value="mRING-H2-C3DHC3_ZFPL1"/>
    <property type="match status" value="1"/>
</dbReference>
<dbReference type="PROSITE" id="PS50089">
    <property type="entry name" value="ZF_RING_2"/>
    <property type="match status" value="1"/>
</dbReference>
<keyword evidence="5 11" id="KW-0479">Metal-binding</keyword>
<dbReference type="Pfam" id="PF25993">
    <property type="entry name" value="zf-B_box_ZFPL1"/>
    <property type="match status" value="1"/>
</dbReference>
<name>A0A914KU73_MELIC</name>
<evidence type="ECO:0000256" key="1">
    <source>
        <dbReference type="ARBA" id="ARBA00004167"/>
    </source>
</evidence>
<dbReference type="InterPro" id="IPR013083">
    <property type="entry name" value="Znf_RING/FYVE/PHD"/>
</dbReference>
<keyword evidence="4 11" id="KW-0812">Transmembrane</keyword>
<dbReference type="WBParaSite" id="Minc3s00118g05100">
    <property type="protein sequence ID" value="Minc3s00118g05100"/>
    <property type="gene ID" value="Minc3s00118g05100"/>
</dbReference>
<evidence type="ECO:0000313" key="14">
    <source>
        <dbReference type="Proteomes" id="UP000887563"/>
    </source>
</evidence>
<accession>A0A914KU73</accession>
<feature type="domain" description="RING-type" evidence="13">
    <location>
        <begin position="53"/>
        <end position="100"/>
    </location>
</feature>
<keyword evidence="8 11" id="KW-1133">Transmembrane helix</keyword>
<proteinExistence type="inferred from homology"/>
<sequence length="302" mass="34051">MGLCKCPKRKVTNLFCFEHRVNVCESCLLSNHEACVVQTYLSWLTDSDYDVNCPLCFEPLTIRETLRLKCLHLFHWDCLDARVRQLPDTTAPAGYKCPSCLECIFPRENQQSPIVDRLINKLQTVNWGRNGLGMSFLPELEQKIKNISTPPNQNLVSSVIHNENSNPNSGNNNDYLNEMQISNNVFTARSKLLPESNNNSNSGGSSSIYIGNEDDSKYAKRAASEHGIRYRYTRLPRSVKRILLFLFILVFGYFLLSIFLSDGGSNKEVGGENNLNNLPGFDDPHANPNVKVGENNGDVRGR</sequence>
<comment type="subcellular location">
    <subcellularLocation>
        <location evidence="1 11">Membrane</location>
        <topology evidence="1 11">Single-pass membrane protein</topology>
    </subcellularLocation>
</comment>
<evidence type="ECO:0000256" key="10">
    <source>
        <dbReference type="PROSITE-ProRule" id="PRU00175"/>
    </source>
</evidence>
<comment type="similarity">
    <text evidence="2 11">Belongs to the ZFPL1 family.</text>
</comment>
<dbReference type="Gene3D" id="3.30.40.10">
    <property type="entry name" value="Zinc/RING finger domain, C3HC4 (zinc finger)"/>
    <property type="match status" value="1"/>
</dbReference>
<dbReference type="PANTHER" id="PTHR12981:SF0">
    <property type="entry name" value="ZINC FINGER PROTEIN-LIKE 1"/>
    <property type="match status" value="1"/>
</dbReference>
<dbReference type="Pfam" id="PF25998">
    <property type="entry name" value="U-box_ZFPL1"/>
    <property type="match status" value="1"/>
</dbReference>